<dbReference type="EMBL" id="MPGH01000060">
    <property type="protein sequence ID" value="OLN92092.1"/>
    <property type="molecule type" value="Genomic_DNA"/>
</dbReference>
<reference evidence="3 4" key="1">
    <citation type="submission" date="2016-11" db="EMBL/GenBank/DDBJ databases">
        <title>Draft Genome Assembly of Colletotrichum chlorophyti a pathogen of herbaceous plants.</title>
        <authorList>
            <person name="Gan P."/>
            <person name="Narusaka M."/>
            <person name="Tsushima A."/>
            <person name="Narusaka Y."/>
            <person name="Takano Y."/>
            <person name="Shirasu K."/>
        </authorList>
    </citation>
    <scope>NUCLEOTIDE SEQUENCE [LARGE SCALE GENOMIC DNA]</scope>
    <source>
        <strain evidence="3 4">NTL11</strain>
    </source>
</reference>
<name>A0A1Q8RYB8_9PEZI</name>
<comment type="caution">
    <text evidence="3">The sequence shown here is derived from an EMBL/GenBank/DDBJ whole genome shotgun (WGS) entry which is preliminary data.</text>
</comment>
<feature type="compositionally biased region" description="Basic and acidic residues" evidence="1">
    <location>
        <begin position="589"/>
        <end position="602"/>
    </location>
</feature>
<dbReference type="AlphaFoldDB" id="A0A1Q8RYB8"/>
<keyword evidence="4" id="KW-1185">Reference proteome</keyword>
<evidence type="ECO:0000259" key="2">
    <source>
        <dbReference type="Pfam" id="PF24355"/>
    </source>
</evidence>
<dbReference type="PANTHER" id="PTHR39611">
    <property type="entry name" value="HYDROXYPROLINE-RICH GLYCOPROTEIN DZ-HRGP-RELATED"/>
    <property type="match status" value="1"/>
</dbReference>
<dbReference type="OrthoDB" id="5413703at2759"/>
<protein>
    <recommendedName>
        <fullName evidence="2">DUF7514 domain-containing protein</fullName>
    </recommendedName>
</protein>
<feature type="compositionally biased region" description="Polar residues" evidence="1">
    <location>
        <begin position="14"/>
        <end position="26"/>
    </location>
</feature>
<sequence length="619" mass="68883">MTTSPAEQAVRPKLNTTNWSLPNISASREPEDICPGQSWVGCSEDKKEGHEHDNIVDAWQDSDRAHMEPLMSRSRESLGNMSSDMLEELRKIIKEESKGSVAQAAQVAQLKKTETNTTADMARFSPLYSQNSVLTPAYPSPPHSVIEPLNASKVSSPREESPEVTLTVGDTAAAVPLAETPAPTSMPITAFQSTPPVSPRPRAVHFRRKGPPVIQCQPRVDSEPESVSPTTAGPQSELSSVDKAWGVLFDSEGFPTQRLNSVLRGLAVFMIAEFGTPETMVVTPEKMLALYTKYKVEPERFQYEDVFRSRSKDALERIEFLYQDLDCQYHLLQAAPRSRPSIPGLTPIGFAKWMINNILAYPDIEAKRLHDIISELPVNADGPLAEGKAERLPKQLSRHLFPEYHDKKLRRILDEAMWDCLDEDITSPLPAIPRAKQIPTQEAARVPEANTHFRRSSEDRKRPVPIPDRSRTYDRGSHRADPHPPRLLPRSNSDAGSSLRRHRDLPPPPVGRHSIPQRQRSPPLVNRYSASLPALPQHLVVSSPEAQPTQNLRGGEGNYGVYSGREGREGREPERDESPRSSGLGRRGPGADRRLTWEDVYSRKGASGKGPSADARSFR</sequence>
<dbReference type="Pfam" id="PF24355">
    <property type="entry name" value="DUF7514"/>
    <property type="match status" value="1"/>
</dbReference>
<feature type="compositionally biased region" description="Polar residues" evidence="1">
    <location>
        <begin position="225"/>
        <end position="237"/>
    </location>
</feature>
<feature type="region of interest" description="Disordered" evidence="1">
    <location>
        <begin position="1"/>
        <end position="49"/>
    </location>
</feature>
<dbReference type="InterPro" id="IPR055936">
    <property type="entry name" value="DUF7514"/>
</dbReference>
<organism evidence="3 4">
    <name type="scientific">Colletotrichum chlorophyti</name>
    <dbReference type="NCBI Taxonomy" id="708187"/>
    <lineage>
        <taxon>Eukaryota</taxon>
        <taxon>Fungi</taxon>
        <taxon>Dikarya</taxon>
        <taxon>Ascomycota</taxon>
        <taxon>Pezizomycotina</taxon>
        <taxon>Sordariomycetes</taxon>
        <taxon>Hypocreomycetidae</taxon>
        <taxon>Glomerellales</taxon>
        <taxon>Glomerellaceae</taxon>
        <taxon>Colletotrichum</taxon>
    </lineage>
</organism>
<evidence type="ECO:0000313" key="4">
    <source>
        <dbReference type="Proteomes" id="UP000186583"/>
    </source>
</evidence>
<feature type="region of interest" description="Disordered" evidence="1">
    <location>
        <begin position="431"/>
        <end position="522"/>
    </location>
</feature>
<feature type="compositionally biased region" description="Polar residues" evidence="1">
    <location>
        <begin position="183"/>
        <end position="195"/>
    </location>
</feature>
<dbReference type="Proteomes" id="UP000186583">
    <property type="component" value="Unassembled WGS sequence"/>
</dbReference>
<feature type="compositionally biased region" description="Basic and acidic residues" evidence="1">
    <location>
        <begin position="455"/>
        <end position="484"/>
    </location>
</feature>
<feature type="region of interest" description="Disordered" evidence="1">
    <location>
        <begin position="183"/>
        <end position="237"/>
    </location>
</feature>
<evidence type="ECO:0000313" key="3">
    <source>
        <dbReference type="EMBL" id="OLN92092.1"/>
    </source>
</evidence>
<accession>A0A1Q8RYB8</accession>
<dbReference type="PANTHER" id="PTHR39611:SF1">
    <property type="entry name" value="HYDROXYPROLINE-RICH GLYCOPROTEIN DZ-HRGP"/>
    <property type="match status" value="1"/>
</dbReference>
<feature type="compositionally biased region" description="Basic and acidic residues" evidence="1">
    <location>
        <begin position="565"/>
        <end position="579"/>
    </location>
</feature>
<proteinExistence type="predicted"/>
<gene>
    <name evidence="3" type="ORF">CCHL11_01566</name>
</gene>
<feature type="domain" description="DUF7514" evidence="2">
    <location>
        <begin position="246"/>
        <end position="416"/>
    </location>
</feature>
<feature type="region of interest" description="Disordered" evidence="1">
    <location>
        <begin position="542"/>
        <end position="619"/>
    </location>
</feature>
<evidence type="ECO:0000256" key="1">
    <source>
        <dbReference type="SAM" id="MobiDB-lite"/>
    </source>
</evidence>
<dbReference type="STRING" id="708187.A0A1Q8RYB8"/>